<dbReference type="AlphaFoldDB" id="A0A9N9XKU3"/>
<feature type="compositionally biased region" description="Polar residues" evidence="1">
    <location>
        <begin position="68"/>
        <end position="81"/>
    </location>
</feature>
<feature type="region of interest" description="Disordered" evidence="1">
    <location>
        <begin position="67"/>
        <end position="99"/>
    </location>
</feature>
<gene>
    <name evidence="2" type="ORF">DIABBA_LOCUS13232</name>
</gene>
<sequence>MKPLLTWFFRRDTIKNGLDNPYHGSFPVVKRGDKTFVVRVNGKEVTISIDRLKPAYEVNVNQEPEKITLSTETNTDNNFKNNRPKRQTRFTGSYQASVS</sequence>
<name>A0A9N9XKU3_DIABA</name>
<evidence type="ECO:0000256" key="1">
    <source>
        <dbReference type="SAM" id="MobiDB-lite"/>
    </source>
</evidence>
<evidence type="ECO:0000313" key="3">
    <source>
        <dbReference type="Proteomes" id="UP001153709"/>
    </source>
</evidence>
<dbReference type="EMBL" id="OU898284">
    <property type="protein sequence ID" value="CAG9840603.1"/>
    <property type="molecule type" value="Genomic_DNA"/>
</dbReference>
<organism evidence="2 3">
    <name type="scientific">Diabrotica balteata</name>
    <name type="common">Banded cucumber beetle</name>
    <dbReference type="NCBI Taxonomy" id="107213"/>
    <lineage>
        <taxon>Eukaryota</taxon>
        <taxon>Metazoa</taxon>
        <taxon>Ecdysozoa</taxon>
        <taxon>Arthropoda</taxon>
        <taxon>Hexapoda</taxon>
        <taxon>Insecta</taxon>
        <taxon>Pterygota</taxon>
        <taxon>Neoptera</taxon>
        <taxon>Endopterygota</taxon>
        <taxon>Coleoptera</taxon>
        <taxon>Polyphaga</taxon>
        <taxon>Cucujiformia</taxon>
        <taxon>Chrysomeloidea</taxon>
        <taxon>Chrysomelidae</taxon>
        <taxon>Galerucinae</taxon>
        <taxon>Diabroticina</taxon>
        <taxon>Diabroticites</taxon>
        <taxon>Diabrotica</taxon>
    </lineage>
</organism>
<feature type="compositionally biased region" description="Polar residues" evidence="1">
    <location>
        <begin position="89"/>
        <end position="99"/>
    </location>
</feature>
<reference evidence="2" key="1">
    <citation type="submission" date="2022-01" db="EMBL/GenBank/DDBJ databases">
        <authorList>
            <person name="King R."/>
        </authorList>
    </citation>
    <scope>NUCLEOTIDE SEQUENCE</scope>
</reference>
<protein>
    <submittedName>
        <fullName evidence="2">Uncharacterized protein</fullName>
    </submittedName>
</protein>
<dbReference type="Proteomes" id="UP001153709">
    <property type="component" value="Chromosome 9"/>
</dbReference>
<dbReference type="OrthoDB" id="6778265at2759"/>
<evidence type="ECO:0000313" key="2">
    <source>
        <dbReference type="EMBL" id="CAG9840603.1"/>
    </source>
</evidence>
<accession>A0A9N9XKU3</accession>
<proteinExistence type="predicted"/>
<keyword evidence="3" id="KW-1185">Reference proteome</keyword>